<dbReference type="AlphaFoldDB" id="A0A1S3DQE8"/>
<protein>
    <submittedName>
        <fullName evidence="9">Uncharacterized protein LOC103522611</fullName>
    </submittedName>
</protein>
<dbReference type="GO" id="GO:0000278">
    <property type="term" value="P:mitotic cell cycle"/>
    <property type="evidence" value="ECO:0007669"/>
    <property type="project" value="TreeGrafter"/>
</dbReference>
<dbReference type="PANTHER" id="PTHR19932">
    <property type="entry name" value="WD REPEAT AND HMG-BOX DNA BINDING PROTEIN"/>
    <property type="match status" value="1"/>
</dbReference>
<evidence type="ECO:0000259" key="7">
    <source>
        <dbReference type="Pfam" id="PF20946"/>
    </source>
</evidence>
<evidence type="ECO:0000256" key="2">
    <source>
        <dbReference type="ARBA" id="ARBA00022574"/>
    </source>
</evidence>
<evidence type="ECO:0000256" key="4">
    <source>
        <dbReference type="ARBA" id="ARBA00023242"/>
    </source>
</evidence>
<feature type="region of interest" description="Disordered" evidence="5">
    <location>
        <begin position="152"/>
        <end position="172"/>
    </location>
</feature>
<feature type="non-terminal residue" evidence="9">
    <location>
        <position position="1"/>
    </location>
</feature>
<dbReference type="GeneID" id="103522611"/>
<dbReference type="KEGG" id="dci:103522611"/>
<feature type="non-terminal residue" evidence="9">
    <location>
        <position position="172"/>
    </location>
</feature>
<evidence type="ECO:0000313" key="8">
    <source>
        <dbReference type="Proteomes" id="UP000079169"/>
    </source>
</evidence>
<feature type="domain" description="WDHD1/CFT4 helical bundle" evidence="7">
    <location>
        <begin position="64"/>
        <end position="155"/>
    </location>
</feature>
<evidence type="ECO:0000256" key="5">
    <source>
        <dbReference type="SAM" id="MobiDB-lite"/>
    </source>
</evidence>
<dbReference type="PaxDb" id="121845-A0A1S3DQE8"/>
<proteinExistence type="predicted"/>
<dbReference type="Pfam" id="PF12341">
    <property type="entry name" value="Mcl1_mid"/>
    <property type="match status" value="1"/>
</dbReference>
<dbReference type="InterPro" id="IPR022100">
    <property type="entry name" value="WDHD1/CFT4_beta-prop_2nd"/>
</dbReference>
<dbReference type="GO" id="GO:0006281">
    <property type="term" value="P:DNA repair"/>
    <property type="evidence" value="ECO:0007669"/>
    <property type="project" value="TreeGrafter"/>
</dbReference>
<dbReference type="GO" id="GO:0003682">
    <property type="term" value="F:chromatin binding"/>
    <property type="evidence" value="ECO:0007669"/>
    <property type="project" value="TreeGrafter"/>
</dbReference>
<dbReference type="STRING" id="121845.A0A1S3DQE8"/>
<organism evidence="8 9">
    <name type="scientific">Diaphorina citri</name>
    <name type="common">Asian citrus psyllid</name>
    <dbReference type="NCBI Taxonomy" id="121845"/>
    <lineage>
        <taxon>Eukaryota</taxon>
        <taxon>Metazoa</taxon>
        <taxon>Ecdysozoa</taxon>
        <taxon>Arthropoda</taxon>
        <taxon>Hexapoda</taxon>
        <taxon>Insecta</taxon>
        <taxon>Pterygota</taxon>
        <taxon>Neoptera</taxon>
        <taxon>Paraneoptera</taxon>
        <taxon>Hemiptera</taxon>
        <taxon>Sternorrhyncha</taxon>
        <taxon>Psylloidea</taxon>
        <taxon>Psyllidae</taxon>
        <taxon>Diaphorininae</taxon>
        <taxon>Diaphorina</taxon>
    </lineage>
</organism>
<accession>A0A1S3DQE8</accession>
<dbReference type="GO" id="GO:0006261">
    <property type="term" value="P:DNA-templated DNA replication"/>
    <property type="evidence" value="ECO:0007669"/>
    <property type="project" value="TreeGrafter"/>
</dbReference>
<sequence>VYNEVGMVRHTNTEEENSIDVEFHDSTLHHSFRINNIMGHTLAALSTKALVLIPLCDLGSEKSELEEQFWRKQLALSSVPSYKSEEIATLTKEVLAPAVKLFAHSCKSDNDLRAIELCELFSNPQFLQLAFRYATSTGKASLAEKVTNLKSSNNEQDMCRRRSPSPSYQFSG</sequence>
<dbReference type="GO" id="GO:0043596">
    <property type="term" value="C:nuclear replication fork"/>
    <property type="evidence" value="ECO:0007669"/>
    <property type="project" value="TreeGrafter"/>
</dbReference>
<keyword evidence="4" id="KW-0539">Nucleus</keyword>
<dbReference type="Pfam" id="PF20946">
    <property type="entry name" value="Ctf4_C"/>
    <property type="match status" value="1"/>
</dbReference>
<reference evidence="9" key="1">
    <citation type="submission" date="2025-08" db="UniProtKB">
        <authorList>
            <consortium name="RefSeq"/>
        </authorList>
    </citation>
    <scope>IDENTIFICATION</scope>
</reference>
<evidence type="ECO:0000259" key="6">
    <source>
        <dbReference type="Pfam" id="PF12341"/>
    </source>
</evidence>
<gene>
    <name evidence="9" type="primary">LOC103522611</name>
</gene>
<evidence type="ECO:0000313" key="9">
    <source>
        <dbReference type="RefSeq" id="XP_008485931.1"/>
    </source>
</evidence>
<dbReference type="RefSeq" id="XP_008485931.1">
    <property type="nucleotide sequence ID" value="XM_008487709.1"/>
</dbReference>
<feature type="domain" description="WDHD1/CFT4 second beta-propeller" evidence="6">
    <location>
        <begin position="1"/>
        <end position="52"/>
    </location>
</feature>
<comment type="subcellular location">
    <subcellularLocation>
        <location evidence="1">Nucleus</location>
    </subcellularLocation>
</comment>
<evidence type="ECO:0000256" key="1">
    <source>
        <dbReference type="ARBA" id="ARBA00004123"/>
    </source>
</evidence>
<dbReference type="InterPro" id="IPR048591">
    <property type="entry name" value="WDHD1/CFT4_hel"/>
</dbReference>
<name>A0A1S3DQE8_DIACI</name>
<dbReference type="PANTHER" id="PTHR19932:SF10">
    <property type="entry name" value="WD REPEAT AND HMG-BOX DNA-BINDING PROTEIN 1"/>
    <property type="match status" value="1"/>
</dbReference>
<keyword evidence="2" id="KW-0853">WD repeat</keyword>
<keyword evidence="3" id="KW-0677">Repeat</keyword>
<dbReference type="Proteomes" id="UP000079169">
    <property type="component" value="Unplaced"/>
</dbReference>
<keyword evidence="8" id="KW-1185">Reference proteome</keyword>
<evidence type="ECO:0000256" key="3">
    <source>
        <dbReference type="ARBA" id="ARBA00022737"/>
    </source>
</evidence>